<organism evidence="7 8">
    <name type="scientific">Corallococcus terminator</name>
    <dbReference type="NCBI Taxonomy" id="2316733"/>
    <lineage>
        <taxon>Bacteria</taxon>
        <taxon>Pseudomonadati</taxon>
        <taxon>Myxococcota</taxon>
        <taxon>Myxococcia</taxon>
        <taxon>Myxococcales</taxon>
        <taxon>Cystobacterineae</taxon>
        <taxon>Myxococcaceae</taxon>
        <taxon>Corallococcus</taxon>
    </lineage>
</organism>
<dbReference type="PRINTS" id="PR00455">
    <property type="entry name" value="HTHTETR"/>
</dbReference>
<evidence type="ECO:0000313" key="8">
    <source>
        <dbReference type="Proteomes" id="UP000268094"/>
    </source>
</evidence>
<feature type="compositionally biased region" description="Basic residues" evidence="5">
    <location>
        <begin position="254"/>
        <end position="267"/>
    </location>
</feature>
<dbReference type="AlphaFoldDB" id="A0A3A8J940"/>
<dbReference type="PANTHER" id="PTHR47506">
    <property type="entry name" value="TRANSCRIPTIONAL REGULATORY PROTEIN"/>
    <property type="match status" value="1"/>
</dbReference>
<feature type="domain" description="HTH tetR-type" evidence="6">
    <location>
        <begin position="9"/>
        <end position="69"/>
    </location>
</feature>
<dbReference type="Proteomes" id="UP000268094">
    <property type="component" value="Unassembled WGS sequence"/>
</dbReference>
<reference evidence="8" key="1">
    <citation type="submission" date="2018-09" db="EMBL/GenBank/DDBJ databases">
        <authorList>
            <person name="Livingstone P.G."/>
            <person name="Whitworth D.E."/>
        </authorList>
    </citation>
    <scope>NUCLEOTIDE SEQUENCE [LARGE SCALE GENOMIC DNA]</scope>
    <source>
        <strain evidence="8">CA054A</strain>
    </source>
</reference>
<keyword evidence="1" id="KW-0805">Transcription regulation</keyword>
<evidence type="ECO:0000256" key="2">
    <source>
        <dbReference type="ARBA" id="ARBA00023125"/>
    </source>
</evidence>
<dbReference type="EMBL" id="RAVZ01000121">
    <property type="protein sequence ID" value="RKG86023.1"/>
    <property type="molecule type" value="Genomic_DNA"/>
</dbReference>
<evidence type="ECO:0000313" key="7">
    <source>
        <dbReference type="EMBL" id="RKG86023.1"/>
    </source>
</evidence>
<protein>
    <submittedName>
        <fullName evidence="7">TetR/AcrR family transcriptional regulator</fullName>
    </submittedName>
</protein>
<dbReference type="PROSITE" id="PS01081">
    <property type="entry name" value="HTH_TETR_1"/>
    <property type="match status" value="1"/>
</dbReference>
<accession>A0A3A8J940</accession>
<feature type="region of interest" description="Disordered" evidence="5">
    <location>
        <begin position="210"/>
        <end position="267"/>
    </location>
</feature>
<dbReference type="OrthoDB" id="9798857at2"/>
<dbReference type="InterPro" id="IPR009057">
    <property type="entry name" value="Homeodomain-like_sf"/>
</dbReference>
<dbReference type="Gene3D" id="1.10.357.10">
    <property type="entry name" value="Tetracycline Repressor, domain 2"/>
    <property type="match status" value="1"/>
</dbReference>
<dbReference type="InterPro" id="IPR036271">
    <property type="entry name" value="Tet_transcr_reg_TetR-rel_C_sf"/>
</dbReference>
<dbReference type="PANTHER" id="PTHR47506:SF7">
    <property type="entry name" value="TRANSCRIPTIONAL REGULATORY PROTEIN"/>
    <property type="match status" value="1"/>
</dbReference>
<dbReference type="GO" id="GO:0003677">
    <property type="term" value="F:DNA binding"/>
    <property type="evidence" value="ECO:0007669"/>
    <property type="project" value="UniProtKB-UniRule"/>
</dbReference>
<feature type="DNA-binding region" description="H-T-H motif" evidence="4">
    <location>
        <begin position="32"/>
        <end position="51"/>
    </location>
</feature>
<dbReference type="RefSeq" id="WP_120541994.1">
    <property type="nucleotide sequence ID" value="NZ_RAVZ01000121.1"/>
</dbReference>
<keyword evidence="2 4" id="KW-0238">DNA-binding</keyword>
<proteinExistence type="predicted"/>
<dbReference type="Gene3D" id="1.10.10.60">
    <property type="entry name" value="Homeodomain-like"/>
    <property type="match status" value="1"/>
</dbReference>
<evidence type="ECO:0000259" key="6">
    <source>
        <dbReference type="PROSITE" id="PS50977"/>
    </source>
</evidence>
<evidence type="ECO:0000256" key="4">
    <source>
        <dbReference type="PROSITE-ProRule" id="PRU00335"/>
    </source>
</evidence>
<dbReference type="SUPFAM" id="SSF46689">
    <property type="entry name" value="Homeodomain-like"/>
    <property type="match status" value="1"/>
</dbReference>
<dbReference type="PROSITE" id="PS50977">
    <property type="entry name" value="HTH_TETR_2"/>
    <property type="match status" value="1"/>
</dbReference>
<dbReference type="InterPro" id="IPR023772">
    <property type="entry name" value="DNA-bd_HTH_TetR-type_CS"/>
</dbReference>
<evidence type="ECO:0000256" key="3">
    <source>
        <dbReference type="ARBA" id="ARBA00023163"/>
    </source>
</evidence>
<keyword evidence="3" id="KW-0804">Transcription</keyword>
<evidence type="ECO:0000256" key="1">
    <source>
        <dbReference type="ARBA" id="ARBA00023015"/>
    </source>
</evidence>
<sequence>MRYTAEHKQATHARILAAAEKLFRAEGFSGASVERVMRAAGLTVGGFYAHFASKESLLAESLRAFMVERQMRWLAGLEGLRGTAFLDHFARRYLSLYNRDTGQTSCMMPSLLSDLTRAPPEVQASFGQGLEALVGAAQGQLPAREGATPRQQMLATVALCFGAMTLARATGSQAVSAEILDAARALLLAGAPIAEAGEVGGAGARNVVRRPKRADVPVSKADASVPASRPSRKKQARKPGSGTRGTNAGDAHARPSRPSRKRKPARG</sequence>
<dbReference type="InterPro" id="IPR001647">
    <property type="entry name" value="HTH_TetR"/>
</dbReference>
<comment type="caution">
    <text evidence="7">The sequence shown here is derived from an EMBL/GenBank/DDBJ whole genome shotgun (WGS) entry which is preliminary data.</text>
</comment>
<dbReference type="Pfam" id="PF00440">
    <property type="entry name" value="TetR_N"/>
    <property type="match status" value="1"/>
</dbReference>
<gene>
    <name evidence="7" type="ORF">D7V88_18640</name>
</gene>
<keyword evidence="8" id="KW-1185">Reference proteome</keyword>
<evidence type="ECO:0000256" key="5">
    <source>
        <dbReference type="SAM" id="MobiDB-lite"/>
    </source>
</evidence>
<dbReference type="SUPFAM" id="SSF48498">
    <property type="entry name" value="Tetracyclin repressor-like, C-terminal domain"/>
    <property type="match status" value="1"/>
</dbReference>
<name>A0A3A8J940_9BACT</name>